<sequence length="240" mass="27814">MMDSAFITYASDVLGETNTGLSGSKIAEYSTAYAVKFDVNIPYSNYPFPDSAPNKRTALRKNIMAFNDEQQFFIIKELCDLPDFAGNEDAKALKTKLLSKYGKLYTDILISELELVQETIHWLSQYPRSLKVYNEALVKYDNRIYERNILDDMRLAFELLLKEILGNGKSLENQIAEIGQALKQTEVSKELRNMFNALINYYKDYQNTYIKHDDNVNVNEIEYMIELTSLLMKFLIRTIK</sequence>
<reference evidence="1 2" key="1">
    <citation type="submission" date="2020-07" db="EMBL/GenBank/DDBJ databases">
        <title>Alkalicella. sp. LB2 genome.</title>
        <authorList>
            <person name="Postec A."/>
            <person name="Quemeneur M."/>
        </authorList>
    </citation>
    <scope>NUCLEOTIDE SEQUENCE [LARGE SCALE GENOMIC DNA]</scope>
    <source>
        <strain evidence="1 2">LB2</strain>
    </source>
</reference>
<accession>A0A7G9W3P6</accession>
<dbReference type="AlphaFoldDB" id="A0A7G9W3P6"/>
<dbReference type="EMBL" id="CP058559">
    <property type="protein sequence ID" value="QNO13308.1"/>
    <property type="molecule type" value="Genomic_DNA"/>
</dbReference>
<evidence type="ECO:0000313" key="1">
    <source>
        <dbReference type="EMBL" id="QNO13308.1"/>
    </source>
</evidence>
<evidence type="ECO:0000313" key="2">
    <source>
        <dbReference type="Proteomes" id="UP000516160"/>
    </source>
</evidence>
<proteinExistence type="predicted"/>
<gene>
    <name evidence="1" type="ORF">HYG86_00195</name>
</gene>
<organism evidence="1 2">
    <name type="scientific">Alkalicella caledoniensis</name>
    <dbReference type="NCBI Taxonomy" id="2731377"/>
    <lineage>
        <taxon>Bacteria</taxon>
        <taxon>Bacillati</taxon>
        <taxon>Bacillota</taxon>
        <taxon>Clostridia</taxon>
        <taxon>Eubacteriales</taxon>
        <taxon>Proteinivoracaceae</taxon>
        <taxon>Alkalicella</taxon>
    </lineage>
</organism>
<dbReference type="KEGG" id="acae:HYG86_00195"/>
<dbReference type="Proteomes" id="UP000516160">
    <property type="component" value="Chromosome"/>
</dbReference>
<name>A0A7G9W3P6_ALKCA</name>
<protein>
    <submittedName>
        <fullName evidence="1">Uncharacterized protein</fullName>
    </submittedName>
</protein>
<keyword evidence="2" id="KW-1185">Reference proteome</keyword>